<dbReference type="InterPro" id="IPR001870">
    <property type="entry name" value="B30.2/SPRY"/>
</dbReference>
<dbReference type="AlphaFoldDB" id="A0A9D3S9Y0"/>
<gene>
    <name evidence="4" type="ORF">KOW79_021043</name>
</gene>
<dbReference type="Gene3D" id="2.60.120.920">
    <property type="match status" value="1"/>
</dbReference>
<dbReference type="OrthoDB" id="8913624at2759"/>
<dbReference type="PANTHER" id="PTHR24103">
    <property type="entry name" value="E3 UBIQUITIN-PROTEIN LIGASE TRIM"/>
    <property type="match status" value="1"/>
</dbReference>
<dbReference type="Proteomes" id="UP000824219">
    <property type="component" value="Linkage Group LG26"/>
</dbReference>
<keyword evidence="1" id="KW-0175">Coiled coil</keyword>
<dbReference type="InterPro" id="IPR043136">
    <property type="entry name" value="B30.2/SPRY_sf"/>
</dbReference>
<organism evidence="4 5">
    <name type="scientific">Hemibagrus wyckioides</name>
    <dbReference type="NCBI Taxonomy" id="337641"/>
    <lineage>
        <taxon>Eukaryota</taxon>
        <taxon>Metazoa</taxon>
        <taxon>Chordata</taxon>
        <taxon>Craniata</taxon>
        <taxon>Vertebrata</taxon>
        <taxon>Euteleostomi</taxon>
        <taxon>Actinopterygii</taxon>
        <taxon>Neopterygii</taxon>
        <taxon>Teleostei</taxon>
        <taxon>Ostariophysi</taxon>
        <taxon>Siluriformes</taxon>
        <taxon>Bagridae</taxon>
        <taxon>Hemibagrus</taxon>
    </lineage>
</organism>
<name>A0A9D3S9Y0_9TELE</name>
<accession>A0A9D3S9Y0</accession>
<evidence type="ECO:0000256" key="1">
    <source>
        <dbReference type="SAM" id="Coils"/>
    </source>
</evidence>
<dbReference type="Gene3D" id="1.10.287.1490">
    <property type="match status" value="1"/>
</dbReference>
<dbReference type="InterPro" id="IPR013320">
    <property type="entry name" value="ConA-like_dom_sf"/>
</dbReference>
<feature type="chain" id="PRO_5039290858" description="B30.2/SPRY domain-containing protein" evidence="2">
    <location>
        <begin position="23"/>
        <end position="303"/>
    </location>
</feature>
<proteinExistence type="predicted"/>
<dbReference type="InterPro" id="IPR050143">
    <property type="entry name" value="TRIM/RBCC"/>
</dbReference>
<feature type="coiled-coil region" evidence="1">
    <location>
        <begin position="23"/>
        <end position="136"/>
    </location>
</feature>
<evidence type="ECO:0000313" key="4">
    <source>
        <dbReference type="EMBL" id="KAG7316177.1"/>
    </source>
</evidence>
<sequence>MVWIQLLLFSHLLSFTPLTTLSRSELEDQLKKKKKNISDLEKDNKEIEDQLKQKEKELSDLREKNADVMSENERLRGDVKKLNNRVKALEKSEDQLRQTEKEISELKRKNNKLLDEKENLQDVTKLKKQLKDLEKAVTTSFPVTINSLRFDPNTAHSRLQISDDWQSASVFETGFTSGRPYWEVSAPRKGEIDFRPSNRYWVIQKRNRQLYMLTEQDFLRQLPNQLNIIGVLIDFSLGEVTFYNSETRTFLCVFRGNRFTEKLYRFVATCGQEGPEDWPIELLDTGIPNCTIQLFSSWMLVEQ</sequence>
<dbReference type="Pfam" id="PF00622">
    <property type="entry name" value="SPRY"/>
    <property type="match status" value="1"/>
</dbReference>
<keyword evidence="2" id="KW-0732">Signal</keyword>
<keyword evidence="5" id="KW-1185">Reference proteome</keyword>
<reference evidence="4 5" key="1">
    <citation type="submission" date="2021-06" db="EMBL/GenBank/DDBJ databases">
        <title>Chromosome-level genome assembly of the red-tail catfish (Hemibagrus wyckioides).</title>
        <authorList>
            <person name="Shao F."/>
        </authorList>
    </citation>
    <scope>NUCLEOTIDE SEQUENCE [LARGE SCALE GENOMIC DNA]</scope>
    <source>
        <strain evidence="4">EC202008001</strain>
        <tissue evidence="4">Blood</tissue>
    </source>
</reference>
<evidence type="ECO:0000256" key="2">
    <source>
        <dbReference type="SAM" id="SignalP"/>
    </source>
</evidence>
<dbReference type="InterPro" id="IPR003877">
    <property type="entry name" value="SPRY_dom"/>
</dbReference>
<protein>
    <recommendedName>
        <fullName evidence="3">B30.2/SPRY domain-containing protein</fullName>
    </recommendedName>
</protein>
<evidence type="ECO:0000259" key="3">
    <source>
        <dbReference type="PROSITE" id="PS50188"/>
    </source>
</evidence>
<comment type="caution">
    <text evidence="4">The sequence shown here is derived from an EMBL/GenBank/DDBJ whole genome shotgun (WGS) entry which is preliminary data.</text>
</comment>
<evidence type="ECO:0000313" key="5">
    <source>
        <dbReference type="Proteomes" id="UP000824219"/>
    </source>
</evidence>
<feature type="signal peptide" evidence="2">
    <location>
        <begin position="1"/>
        <end position="22"/>
    </location>
</feature>
<dbReference type="EMBL" id="JAHKSW010000026">
    <property type="protein sequence ID" value="KAG7316177.1"/>
    <property type="molecule type" value="Genomic_DNA"/>
</dbReference>
<dbReference type="PROSITE" id="PS50188">
    <property type="entry name" value="B302_SPRY"/>
    <property type="match status" value="1"/>
</dbReference>
<feature type="domain" description="B30.2/SPRY" evidence="3">
    <location>
        <begin position="91"/>
        <end position="287"/>
    </location>
</feature>
<dbReference type="SUPFAM" id="SSF49899">
    <property type="entry name" value="Concanavalin A-like lectins/glucanases"/>
    <property type="match status" value="1"/>
</dbReference>